<dbReference type="GO" id="GO:0006891">
    <property type="term" value="P:intra-Golgi vesicle-mediated transport"/>
    <property type="evidence" value="ECO:0007669"/>
    <property type="project" value="TreeGrafter"/>
</dbReference>
<evidence type="ECO:0000256" key="4">
    <source>
        <dbReference type="ARBA" id="ARBA00022448"/>
    </source>
</evidence>
<evidence type="ECO:0000256" key="6">
    <source>
        <dbReference type="ARBA" id="ARBA00023034"/>
    </source>
</evidence>
<dbReference type="OrthoDB" id="1661054at2759"/>
<dbReference type="EMBL" id="CAADRA010005317">
    <property type="protein sequence ID" value="VFT88491.1"/>
    <property type="molecule type" value="Genomic_DNA"/>
</dbReference>
<dbReference type="PANTHER" id="PTHR21311:SF0">
    <property type="entry name" value="CONSERVED OLIGOMERIC GOLGI COMPLEX SUBUNIT 8"/>
    <property type="match status" value="1"/>
</dbReference>
<dbReference type="Proteomes" id="UP000332933">
    <property type="component" value="Unassembled WGS sequence"/>
</dbReference>
<dbReference type="GO" id="GO:0000139">
    <property type="term" value="C:Golgi membrane"/>
    <property type="evidence" value="ECO:0007669"/>
    <property type="project" value="UniProtKB-SubCell"/>
</dbReference>
<dbReference type="GO" id="GO:0017119">
    <property type="term" value="C:Golgi transport complex"/>
    <property type="evidence" value="ECO:0007669"/>
    <property type="project" value="InterPro"/>
</dbReference>
<dbReference type="EMBL" id="VJMH01005296">
    <property type="protein sequence ID" value="KAF0697706.1"/>
    <property type="molecule type" value="Genomic_DNA"/>
</dbReference>
<evidence type="ECO:0000256" key="7">
    <source>
        <dbReference type="ARBA" id="ARBA00023136"/>
    </source>
</evidence>
<name>A0A485KTI2_9STRA</name>
<keyword evidence="11" id="KW-1185">Reference proteome</keyword>
<dbReference type="Pfam" id="PF04124">
    <property type="entry name" value="Dor1"/>
    <property type="match status" value="1"/>
</dbReference>
<dbReference type="InterPro" id="IPR007255">
    <property type="entry name" value="COG8"/>
</dbReference>
<accession>A0A485KTI2</accession>
<keyword evidence="6" id="KW-0333">Golgi apparatus</keyword>
<sequence>MHEEVGGQPWRLERRIDDISEKLRGLALTNYHVFVQSQQCSQVVATELKSLGTNVAAVEAHLPGLQTQCKHLDASVQGAAKNNAEIQYLLSHYAELMELLEIPQLIDGCIANDLIEDALEAIQFTKKLFDQSYSQQKTPRNVILVNLVTEVQDATTALRNKIVQKLREDLSLATCLHMVAYLRRVDGLWKILPVDYDQHLKVEFLACRDAWLTKTVHGIPTSDPYTYLMQVIDAKRTSWFDMITQYSAIFGHQETNGQVDAPLCAWAIRTVSELSVILDQVLPKLADFGAIANVMEQMLFFGGSLGRVGVDFRGIVLVQFQSHLVHRLTTQWTDVVDDFEVALGGAKQTSTTPIMISSFRNLTAPAAAAADGTAPPHSLMAFPILAQLTNGFLTSFNDLRLCALLSLQHRLSQHLQIAMVRVVEAIAKYCHQHGVVPKAAESTDAAAAKAPLEVQLYKLALVLYTDWIPFIVACFDKLFTRQPGLPTALDKDALTQLMREKQLLDPEETMAVHGNII</sequence>
<keyword evidence="5" id="KW-0653">Protein transport</keyword>
<dbReference type="InterPro" id="IPR016159">
    <property type="entry name" value="Cullin_repeat-like_dom_sf"/>
</dbReference>
<evidence type="ECO:0000313" key="9">
    <source>
        <dbReference type="EMBL" id="KAF0697706.1"/>
    </source>
</evidence>
<evidence type="ECO:0000256" key="1">
    <source>
        <dbReference type="ARBA" id="ARBA00004395"/>
    </source>
</evidence>
<evidence type="ECO:0000256" key="2">
    <source>
        <dbReference type="ARBA" id="ARBA00006419"/>
    </source>
</evidence>
<keyword evidence="4" id="KW-0813">Transport</keyword>
<comment type="similarity">
    <text evidence="2">Belongs to the COG8 family.</text>
</comment>
<comment type="subcellular location">
    <subcellularLocation>
        <location evidence="1">Golgi apparatus membrane</location>
        <topology evidence="1">Peripheral membrane protein</topology>
    </subcellularLocation>
</comment>
<keyword evidence="7" id="KW-0472">Membrane</keyword>
<organism evidence="10 11">
    <name type="scientific">Aphanomyces stellatus</name>
    <dbReference type="NCBI Taxonomy" id="120398"/>
    <lineage>
        <taxon>Eukaryota</taxon>
        <taxon>Sar</taxon>
        <taxon>Stramenopiles</taxon>
        <taxon>Oomycota</taxon>
        <taxon>Saprolegniomycetes</taxon>
        <taxon>Saprolegniales</taxon>
        <taxon>Verrucalvaceae</taxon>
        <taxon>Aphanomyces</taxon>
    </lineage>
</organism>
<dbReference type="AlphaFoldDB" id="A0A485KTI2"/>
<proteinExistence type="inferred from homology"/>
<reference evidence="10 11" key="1">
    <citation type="submission" date="2019-03" db="EMBL/GenBank/DDBJ databases">
        <authorList>
            <person name="Gaulin E."/>
            <person name="Dumas B."/>
        </authorList>
    </citation>
    <scope>NUCLEOTIDE SEQUENCE [LARGE SCALE GENOMIC DNA]</scope>
    <source>
        <strain evidence="10">CBS 568.67</strain>
    </source>
</reference>
<protein>
    <recommendedName>
        <fullName evidence="3">Conserved oligomeric Golgi complex subunit 8</fullName>
    </recommendedName>
    <alternativeName>
        <fullName evidence="8">Component of oligomeric Golgi complex 8</fullName>
    </alternativeName>
</protein>
<evidence type="ECO:0000256" key="8">
    <source>
        <dbReference type="ARBA" id="ARBA00031347"/>
    </source>
</evidence>
<dbReference type="PANTHER" id="PTHR21311">
    <property type="entry name" value="CONSERVED OLIGOMERIC GOLGI COMPLEX COMPONENT 8"/>
    <property type="match status" value="1"/>
</dbReference>
<dbReference type="GO" id="GO:0015031">
    <property type="term" value="P:protein transport"/>
    <property type="evidence" value="ECO:0007669"/>
    <property type="project" value="UniProtKB-KW"/>
</dbReference>
<evidence type="ECO:0000313" key="11">
    <source>
        <dbReference type="Proteomes" id="UP000332933"/>
    </source>
</evidence>
<evidence type="ECO:0000313" key="10">
    <source>
        <dbReference type="EMBL" id="VFT88491.1"/>
    </source>
</evidence>
<dbReference type="SUPFAM" id="SSF74788">
    <property type="entry name" value="Cullin repeat-like"/>
    <property type="match status" value="1"/>
</dbReference>
<reference evidence="9" key="2">
    <citation type="submission" date="2019-06" db="EMBL/GenBank/DDBJ databases">
        <title>Genomics analysis of Aphanomyces spp. identifies a new class of oomycete effector associated with host adaptation.</title>
        <authorList>
            <person name="Gaulin E."/>
        </authorList>
    </citation>
    <scope>NUCLEOTIDE SEQUENCE</scope>
    <source>
        <strain evidence="9">CBS 578.67</strain>
    </source>
</reference>
<evidence type="ECO:0000256" key="5">
    <source>
        <dbReference type="ARBA" id="ARBA00022927"/>
    </source>
</evidence>
<gene>
    <name evidence="10" type="primary">Aste57867_11633</name>
    <name evidence="9" type="ORF">As57867_011590</name>
    <name evidence="10" type="ORF">ASTE57867_11633</name>
</gene>
<evidence type="ECO:0000256" key="3">
    <source>
        <dbReference type="ARBA" id="ARBA00020983"/>
    </source>
</evidence>